<dbReference type="EMBL" id="BARU01014776">
    <property type="protein sequence ID" value="GAH36670.1"/>
    <property type="molecule type" value="Genomic_DNA"/>
</dbReference>
<dbReference type="InterPro" id="IPR008949">
    <property type="entry name" value="Isoprenoid_synthase_dom_sf"/>
</dbReference>
<organism evidence="1">
    <name type="scientific">marine sediment metagenome</name>
    <dbReference type="NCBI Taxonomy" id="412755"/>
    <lineage>
        <taxon>unclassified sequences</taxon>
        <taxon>metagenomes</taxon>
        <taxon>ecological metagenomes</taxon>
    </lineage>
</organism>
<dbReference type="Gene3D" id="1.10.600.10">
    <property type="entry name" value="Farnesyl Diphosphate Synthase"/>
    <property type="match status" value="1"/>
</dbReference>
<evidence type="ECO:0000313" key="1">
    <source>
        <dbReference type="EMBL" id="GAH36670.1"/>
    </source>
</evidence>
<gene>
    <name evidence="1" type="ORF">S03H2_25869</name>
</gene>
<dbReference type="SUPFAM" id="SSF48576">
    <property type="entry name" value="Terpenoid synthases"/>
    <property type="match status" value="1"/>
</dbReference>
<name>X1FVU9_9ZZZZ</name>
<comment type="caution">
    <text evidence="1">The sequence shown here is derived from an EMBL/GenBank/DDBJ whole genome shotgun (WGS) entry which is preliminary data.</text>
</comment>
<accession>X1FVU9</accession>
<proteinExistence type="predicted"/>
<dbReference type="AlphaFoldDB" id="X1FVU9"/>
<protein>
    <submittedName>
        <fullName evidence="1">Uncharacterized protein</fullName>
    </submittedName>
</protein>
<reference evidence="1" key="1">
    <citation type="journal article" date="2014" name="Front. Microbiol.">
        <title>High frequency of phylogenetically diverse reductive dehalogenase-homologous genes in deep subseafloor sedimentary metagenomes.</title>
        <authorList>
            <person name="Kawai M."/>
            <person name="Futagami T."/>
            <person name="Toyoda A."/>
            <person name="Takaki Y."/>
            <person name="Nishi S."/>
            <person name="Hori S."/>
            <person name="Arai W."/>
            <person name="Tsubouchi T."/>
            <person name="Morono Y."/>
            <person name="Uchiyama I."/>
            <person name="Ito T."/>
            <person name="Fujiyama A."/>
            <person name="Inagaki F."/>
            <person name="Takami H."/>
        </authorList>
    </citation>
    <scope>NUCLEOTIDE SEQUENCE</scope>
    <source>
        <strain evidence="1">Expedition CK06-06</strain>
    </source>
</reference>
<feature type="non-terminal residue" evidence="1">
    <location>
        <position position="1"/>
    </location>
</feature>
<sequence>ERKMTCLMVKSLEKSTGKEKEKLLNILSKEVVDDEDVLDVRKIFLRLDVLEDCNALCDEYNEKITQVLDLLKNSMNPPEYGFFKSLQEFVRERDH</sequence>